<name>A0A1V9FGM7_9BACT</name>
<accession>A0A1V9FGM7</accession>
<reference evidence="2" key="1">
    <citation type="submission" date="2016-04" db="EMBL/GenBank/DDBJ databases">
        <authorList>
            <person name="Chen L."/>
            <person name="Zhuang W."/>
            <person name="Wang G."/>
        </authorList>
    </citation>
    <scope>NUCLEOTIDE SEQUENCE [LARGE SCALE GENOMIC DNA]</scope>
    <source>
        <strain evidence="2">208</strain>
    </source>
</reference>
<dbReference type="STRING" id="550983.A4R26_25070"/>
<comment type="caution">
    <text evidence="1">The sequence shown here is derived from an EMBL/GenBank/DDBJ whole genome shotgun (WGS) entry which is preliminary data.</text>
</comment>
<evidence type="ECO:0000313" key="1">
    <source>
        <dbReference type="EMBL" id="OQP57366.1"/>
    </source>
</evidence>
<sequence>MICGPVAKPVSKCSGKPKGCTQRTGSACKSKKAESPCKQPSKTGCQNTATCCINNCPLFYVMTMPGSTLPGNTVGVIKTIYPHYQPSYLFLYAAAAWKPPDVC</sequence>
<organism evidence="1 2">
    <name type="scientific">Niastella populi</name>
    <dbReference type="NCBI Taxonomy" id="550983"/>
    <lineage>
        <taxon>Bacteria</taxon>
        <taxon>Pseudomonadati</taxon>
        <taxon>Bacteroidota</taxon>
        <taxon>Chitinophagia</taxon>
        <taxon>Chitinophagales</taxon>
        <taxon>Chitinophagaceae</taxon>
        <taxon>Niastella</taxon>
    </lineage>
</organism>
<gene>
    <name evidence="1" type="ORF">A4R26_25070</name>
</gene>
<proteinExistence type="predicted"/>
<evidence type="ECO:0000313" key="2">
    <source>
        <dbReference type="Proteomes" id="UP000192276"/>
    </source>
</evidence>
<dbReference type="EMBL" id="LWBP01000195">
    <property type="protein sequence ID" value="OQP57366.1"/>
    <property type="molecule type" value="Genomic_DNA"/>
</dbReference>
<dbReference type="AlphaFoldDB" id="A0A1V9FGM7"/>
<dbReference type="Proteomes" id="UP000192276">
    <property type="component" value="Unassembled WGS sequence"/>
</dbReference>
<protein>
    <submittedName>
        <fullName evidence="1">Uncharacterized protein</fullName>
    </submittedName>
</protein>
<keyword evidence="2" id="KW-1185">Reference proteome</keyword>